<dbReference type="EMBL" id="JAGTTL010000030">
    <property type="protein sequence ID" value="KAK6298254.1"/>
    <property type="molecule type" value="Genomic_DNA"/>
</dbReference>
<dbReference type="AlphaFoldDB" id="A0AAN8KP26"/>
<proteinExistence type="predicted"/>
<evidence type="ECO:0000313" key="2">
    <source>
        <dbReference type="EMBL" id="KAK6298254.1"/>
    </source>
</evidence>
<keyword evidence="1" id="KW-0175">Coiled coil</keyword>
<accession>A0AAN8KP26</accession>
<sequence length="151" mass="17187">MSTSGDDAIQRLQHRLKEADGALQKATQYGLQLLNLQNKLDEQRIEMTNTVEAQEQEKYSLQREVELTSRVQDSLRSDYDLVKSQQRLQWEKQESLLERTHAMELNECNNKMTLKAQPSAAPVETDSGDGTYYTDLKMQLSNCEGCRATGG</sequence>
<organism evidence="2 3">
    <name type="scientific">Coregonus suidteri</name>
    <dbReference type="NCBI Taxonomy" id="861788"/>
    <lineage>
        <taxon>Eukaryota</taxon>
        <taxon>Metazoa</taxon>
        <taxon>Chordata</taxon>
        <taxon>Craniata</taxon>
        <taxon>Vertebrata</taxon>
        <taxon>Euteleostomi</taxon>
        <taxon>Actinopterygii</taxon>
        <taxon>Neopterygii</taxon>
        <taxon>Teleostei</taxon>
        <taxon>Protacanthopterygii</taxon>
        <taxon>Salmoniformes</taxon>
        <taxon>Salmonidae</taxon>
        <taxon>Coregoninae</taxon>
        <taxon>Coregonus</taxon>
    </lineage>
</organism>
<evidence type="ECO:0000256" key="1">
    <source>
        <dbReference type="SAM" id="Coils"/>
    </source>
</evidence>
<gene>
    <name evidence="2" type="ORF">J4Q44_G00313090</name>
</gene>
<comment type="caution">
    <text evidence="2">The sequence shown here is derived from an EMBL/GenBank/DDBJ whole genome shotgun (WGS) entry which is preliminary data.</text>
</comment>
<reference evidence="2 3" key="1">
    <citation type="submission" date="2021-04" db="EMBL/GenBank/DDBJ databases">
        <authorList>
            <person name="De Guttry C."/>
            <person name="Zahm M."/>
            <person name="Klopp C."/>
            <person name="Cabau C."/>
            <person name="Louis A."/>
            <person name="Berthelot C."/>
            <person name="Parey E."/>
            <person name="Roest Crollius H."/>
            <person name="Montfort J."/>
            <person name="Robinson-Rechavi M."/>
            <person name="Bucao C."/>
            <person name="Bouchez O."/>
            <person name="Gislard M."/>
            <person name="Lluch J."/>
            <person name="Milhes M."/>
            <person name="Lampietro C."/>
            <person name="Lopez Roques C."/>
            <person name="Donnadieu C."/>
            <person name="Braasch I."/>
            <person name="Desvignes T."/>
            <person name="Postlethwait J."/>
            <person name="Bobe J."/>
            <person name="Wedekind C."/>
            <person name="Guiguen Y."/>
        </authorList>
    </citation>
    <scope>NUCLEOTIDE SEQUENCE [LARGE SCALE GENOMIC DNA]</scope>
    <source>
        <strain evidence="2">Cs_M1</strain>
        <tissue evidence="2">Blood</tissue>
    </source>
</reference>
<evidence type="ECO:0000313" key="3">
    <source>
        <dbReference type="Proteomes" id="UP001356427"/>
    </source>
</evidence>
<keyword evidence="3" id="KW-1185">Reference proteome</keyword>
<protein>
    <submittedName>
        <fullName evidence="2">Uncharacterized protein</fullName>
    </submittedName>
</protein>
<dbReference type="Proteomes" id="UP001356427">
    <property type="component" value="Unassembled WGS sequence"/>
</dbReference>
<feature type="coiled-coil region" evidence="1">
    <location>
        <begin position="9"/>
        <end position="57"/>
    </location>
</feature>
<name>A0AAN8KP26_9TELE</name>